<evidence type="ECO:0000313" key="4">
    <source>
        <dbReference type="EMBL" id="MBF6223626.1"/>
    </source>
</evidence>
<dbReference type="Pfam" id="PF13828">
    <property type="entry name" value="DUF4190"/>
    <property type="match status" value="1"/>
</dbReference>
<keyword evidence="2" id="KW-0812">Transmembrane</keyword>
<name>A0ABS0C0K8_9NOCA</name>
<evidence type="ECO:0000256" key="1">
    <source>
        <dbReference type="SAM" id="MobiDB-lite"/>
    </source>
</evidence>
<gene>
    <name evidence="4" type="ORF">IU470_00585</name>
</gene>
<keyword evidence="2" id="KW-1133">Transmembrane helix</keyword>
<protein>
    <submittedName>
        <fullName evidence="4">DUF4190 domain-containing protein</fullName>
    </submittedName>
</protein>
<evidence type="ECO:0000256" key="2">
    <source>
        <dbReference type="SAM" id="Phobius"/>
    </source>
</evidence>
<organism evidence="4 5">
    <name type="scientific">Nocardia abscessus</name>
    <dbReference type="NCBI Taxonomy" id="120957"/>
    <lineage>
        <taxon>Bacteria</taxon>
        <taxon>Bacillati</taxon>
        <taxon>Actinomycetota</taxon>
        <taxon>Actinomycetes</taxon>
        <taxon>Mycobacteriales</taxon>
        <taxon>Nocardiaceae</taxon>
        <taxon>Nocardia</taxon>
    </lineage>
</organism>
<evidence type="ECO:0000313" key="5">
    <source>
        <dbReference type="Proteomes" id="UP000807309"/>
    </source>
</evidence>
<feature type="transmembrane region" description="Helical" evidence="2">
    <location>
        <begin position="50"/>
        <end position="83"/>
    </location>
</feature>
<dbReference type="EMBL" id="JADLRE010000001">
    <property type="protein sequence ID" value="MBF6223626.1"/>
    <property type="molecule type" value="Genomic_DNA"/>
</dbReference>
<feature type="domain" description="DUF4190" evidence="3">
    <location>
        <begin position="46"/>
        <end position="113"/>
    </location>
</feature>
<evidence type="ECO:0000259" key="3">
    <source>
        <dbReference type="Pfam" id="PF13828"/>
    </source>
</evidence>
<comment type="caution">
    <text evidence="4">The sequence shown here is derived from an EMBL/GenBank/DDBJ whole genome shotgun (WGS) entry which is preliminary data.</text>
</comment>
<reference evidence="4 5" key="1">
    <citation type="submission" date="2020-10" db="EMBL/GenBank/DDBJ databases">
        <title>Identification of Nocardia species via Next-generation sequencing and recognition of intraspecies genetic diversity.</title>
        <authorList>
            <person name="Li P."/>
            <person name="Li P."/>
            <person name="Lu B."/>
        </authorList>
    </citation>
    <scope>NUCLEOTIDE SEQUENCE [LARGE SCALE GENOMIC DNA]</scope>
    <source>
        <strain evidence="4 5">N-11</strain>
    </source>
</reference>
<keyword evidence="5" id="KW-1185">Reference proteome</keyword>
<dbReference type="RefSeq" id="WP_195031061.1">
    <property type="nucleotide sequence ID" value="NZ_JADLRE010000001.1"/>
</dbReference>
<feature type="region of interest" description="Disordered" evidence="1">
    <location>
        <begin position="1"/>
        <end position="24"/>
    </location>
</feature>
<keyword evidence="2" id="KW-0472">Membrane</keyword>
<proteinExistence type="predicted"/>
<feature type="transmembrane region" description="Helical" evidence="2">
    <location>
        <begin position="95"/>
        <end position="121"/>
    </location>
</feature>
<sequence>MSQYPPPPPGQYPGPYPPPGQYPPPPGGQYAGQPAYWQESPKGRGLAITALVLGILALLFFWTIIGGYACGTFAVILGIIAMVKARAGTAGGMGMAIAGVVLGVLGIVGAVLLTIVGYSFFIDSGGKDFVDCVNKAGNDQSKIEQCEREWNQKLQDKYSITLTPPPAPTPR</sequence>
<dbReference type="Proteomes" id="UP000807309">
    <property type="component" value="Unassembled WGS sequence"/>
</dbReference>
<dbReference type="InterPro" id="IPR025241">
    <property type="entry name" value="DUF4190"/>
</dbReference>
<accession>A0ABS0C0K8</accession>